<feature type="compositionally biased region" description="Basic and acidic residues" evidence="1">
    <location>
        <begin position="1"/>
        <end position="12"/>
    </location>
</feature>
<evidence type="ECO:0000313" key="3">
    <source>
        <dbReference type="Proteomes" id="UP001529510"/>
    </source>
</evidence>
<proteinExistence type="predicted"/>
<protein>
    <submittedName>
        <fullName evidence="2">Uncharacterized protein</fullName>
    </submittedName>
</protein>
<comment type="caution">
    <text evidence="2">The sequence shown here is derived from an EMBL/GenBank/DDBJ whole genome shotgun (WGS) entry which is preliminary data.</text>
</comment>
<feature type="non-terminal residue" evidence="2">
    <location>
        <position position="70"/>
    </location>
</feature>
<reference evidence="2 3" key="1">
    <citation type="submission" date="2024-05" db="EMBL/GenBank/DDBJ databases">
        <title>Genome sequencing and assembly of Indian major carp, Cirrhinus mrigala (Hamilton, 1822).</title>
        <authorList>
            <person name="Mohindra V."/>
            <person name="Chowdhury L.M."/>
            <person name="Lal K."/>
            <person name="Jena J.K."/>
        </authorList>
    </citation>
    <scope>NUCLEOTIDE SEQUENCE [LARGE SCALE GENOMIC DNA]</scope>
    <source>
        <strain evidence="2">CM1030</strain>
        <tissue evidence="2">Blood</tissue>
    </source>
</reference>
<feature type="region of interest" description="Disordered" evidence="1">
    <location>
        <begin position="1"/>
        <end position="70"/>
    </location>
</feature>
<dbReference type="Proteomes" id="UP001529510">
    <property type="component" value="Unassembled WGS sequence"/>
</dbReference>
<evidence type="ECO:0000313" key="2">
    <source>
        <dbReference type="EMBL" id="KAL0172857.1"/>
    </source>
</evidence>
<sequence length="70" mass="7512">QKPEPTTDREPEPNATEPSPKGVTAQKIATEPEPSPSDLLREPATWNATADVSVERENAVESTTHCTAAE</sequence>
<keyword evidence="3" id="KW-1185">Reference proteome</keyword>
<gene>
    <name evidence="2" type="ORF">M9458_033168</name>
</gene>
<feature type="compositionally biased region" description="Polar residues" evidence="1">
    <location>
        <begin position="60"/>
        <end position="70"/>
    </location>
</feature>
<accession>A0ABD0PGC6</accession>
<feature type="non-terminal residue" evidence="2">
    <location>
        <position position="1"/>
    </location>
</feature>
<evidence type="ECO:0000256" key="1">
    <source>
        <dbReference type="SAM" id="MobiDB-lite"/>
    </source>
</evidence>
<dbReference type="EMBL" id="JAMKFB020000016">
    <property type="protein sequence ID" value="KAL0172857.1"/>
    <property type="molecule type" value="Genomic_DNA"/>
</dbReference>
<dbReference type="AlphaFoldDB" id="A0ABD0PGC6"/>
<name>A0ABD0PGC6_CIRMR</name>
<organism evidence="2 3">
    <name type="scientific">Cirrhinus mrigala</name>
    <name type="common">Mrigala</name>
    <dbReference type="NCBI Taxonomy" id="683832"/>
    <lineage>
        <taxon>Eukaryota</taxon>
        <taxon>Metazoa</taxon>
        <taxon>Chordata</taxon>
        <taxon>Craniata</taxon>
        <taxon>Vertebrata</taxon>
        <taxon>Euteleostomi</taxon>
        <taxon>Actinopterygii</taxon>
        <taxon>Neopterygii</taxon>
        <taxon>Teleostei</taxon>
        <taxon>Ostariophysi</taxon>
        <taxon>Cypriniformes</taxon>
        <taxon>Cyprinidae</taxon>
        <taxon>Labeoninae</taxon>
        <taxon>Labeonini</taxon>
        <taxon>Cirrhinus</taxon>
    </lineage>
</organism>